<keyword evidence="20" id="KW-1208">Phospholipid metabolism</keyword>
<keyword evidence="11" id="KW-0479">Metal-binding</keyword>
<feature type="transmembrane region" description="Helical" evidence="22">
    <location>
        <begin position="54"/>
        <end position="76"/>
    </location>
</feature>
<evidence type="ECO:0000256" key="12">
    <source>
        <dbReference type="ARBA" id="ARBA00022741"/>
    </source>
</evidence>
<evidence type="ECO:0000256" key="14">
    <source>
        <dbReference type="ARBA" id="ARBA00022840"/>
    </source>
</evidence>
<keyword evidence="10 22" id="KW-0812">Transmembrane</keyword>
<dbReference type="GO" id="GO:0046872">
    <property type="term" value="F:metal ion binding"/>
    <property type="evidence" value="ECO:0007669"/>
    <property type="project" value="UniProtKB-KW"/>
</dbReference>
<feature type="transmembrane region" description="Helical" evidence="22">
    <location>
        <begin position="27"/>
        <end position="47"/>
    </location>
</feature>
<organism evidence="23">
    <name type="scientific">marine metagenome</name>
    <dbReference type="NCBI Taxonomy" id="408172"/>
    <lineage>
        <taxon>unclassified sequences</taxon>
        <taxon>metagenomes</taxon>
        <taxon>ecological metagenomes</taxon>
    </lineage>
</organism>
<reference evidence="23" key="1">
    <citation type="submission" date="2018-05" db="EMBL/GenBank/DDBJ databases">
        <authorList>
            <person name="Lanie J.A."/>
            <person name="Ng W.-L."/>
            <person name="Kazmierczak K.M."/>
            <person name="Andrzejewski T.M."/>
            <person name="Davidsen T.M."/>
            <person name="Wayne K.J."/>
            <person name="Tettelin H."/>
            <person name="Glass J.I."/>
            <person name="Rusch D."/>
            <person name="Podicherti R."/>
            <person name="Tsui H.-C.T."/>
            <person name="Winkler M.E."/>
        </authorList>
    </citation>
    <scope>NUCLEOTIDE SEQUENCE</scope>
</reference>
<evidence type="ECO:0000256" key="4">
    <source>
        <dbReference type="ARBA" id="ARBA00012133"/>
    </source>
</evidence>
<proteinExistence type="inferred from homology"/>
<evidence type="ECO:0000256" key="1">
    <source>
        <dbReference type="ARBA" id="ARBA00001946"/>
    </source>
</evidence>
<name>A0A381NWT9_9ZZZZ</name>
<dbReference type="AlphaFoldDB" id="A0A381NWT9"/>
<evidence type="ECO:0000256" key="8">
    <source>
        <dbReference type="ARBA" id="ARBA00022519"/>
    </source>
</evidence>
<keyword evidence="16 22" id="KW-1133">Transmembrane helix</keyword>
<evidence type="ECO:0000256" key="11">
    <source>
        <dbReference type="ARBA" id="ARBA00022723"/>
    </source>
</evidence>
<keyword evidence="17" id="KW-0443">Lipid metabolism</keyword>
<dbReference type="EMBL" id="UINC01000662">
    <property type="protein sequence ID" value="SUZ59086.1"/>
    <property type="molecule type" value="Genomic_DNA"/>
</dbReference>
<accession>A0A381NWT9</accession>
<evidence type="ECO:0000256" key="3">
    <source>
        <dbReference type="ARBA" id="ARBA00005967"/>
    </source>
</evidence>
<comment type="subcellular location">
    <subcellularLocation>
        <location evidence="2">Cell inner membrane</location>
        <topology evidence="2">Multi-pass membrane protein</topology>
    </subcellularLocation>
</comment>
<keyword evidence="18 22" id="KW-0472">Membrane</keyword>
<keyword evidence="7" id="KW-0444">Lipid biosynthesis</keyword>
<keyword evidence="15" id="KW-0460">Magnesium</keyword>
<keyword evidence="9" id="KW-0808">Transferase</keyword>
<dbReference type="GO" id="GO:0005886">
    <property type="term" value="C:plasma membrane"/>
    <property type="evidence" value="ECO:0007669"/>
    <property type="project" value="UniProtKB-SubCell"/>
</dbReference>
<keyword evidence="6" id="KW-1003">Cell membrane</keyword>
<feature type="transmembrane region" description="Helical" evidence="22">
    <location>
        <begin position="96"/>
        <end position="118"/>
    </location>
</feature>
<comment type="similarity">
    <text evidence="3">Belongs to the bacterial diacylglycerol kinase family.</text>
</comment>
<evidence type="ECO:0000256" key="13">
    <source>
        <dbReference type="ARBA" id="ARBA00022777"/>
    </source>
</evidence>
<dbReference type="InterPro" id="IPR033718">
    <property type="entry name" value="DAGK_prok"/>
</dbReference>
<sequence>MKALLHLWKAFGFSLQGLRDTLHHEMAFRIELTVAAVLIPTALLLPVSLIFRIMLISSVILLLIVELLNTGIEAVVNRISTEHHPLSGRAKDAGSAAVFISAVNMAVVWSFILFDLIFNNS</sequence>
<gene>
    <name evidence="23" type="ORF">METZ01_LOCUS11940</name>
</gene>
<dbReference type="InterPro" id="IPR000829">
    <property type="entry name" value="DAGK"/>
</dbReference>
<dbReference type="Gene3D" id="1.10.287.3610">
    <property type="match status" value="1"/>
</dbReference>
<evidence type="ECO:0000256" key="9">
    <source>
        <dbReference type="ARBA" id="ARBA00022679"/>
    </source>
</evidence>
<keyword evidence="19" id="KW-0594">Phospholipid biosynthesis</keyword>
<keyword evidence="12" id="KW-0547">Nucleotide-binding</keyword>
<dbReference type="InterPro" id="IPR036945">
    <property type="entry name" value="DAGK_sf"/>
</dbReference>
<evidence type="ECO:0000256" key="17">
    <source>
        <dbReference type="ARBA" id="ARBA00023098"/>
    </source>
</evidence>
<evidence type="ECO:0000313" key="23">
    <source>
        <dbReference type="EMBL" id="SUZ59086.1"/>
    </source>
</evidence>
<keyword evidence="13" id="KW-0418">Kinase</keyword>
<evidence type="ECO:0000256" key="7">
    <source>
        <dbReference type="ARBA" id="ARBA00022516"/>
    </source>
</evidence>
<evidence type="ECO:0000256" key="22">
    <source>
        <dbReference type="SAM" id="Phobius"/>
    </source>
</evidence>
<evidence type="ECO:0000256" key="16">
    <source>
        <dbReference type="ARBA" id="ARBA00022989"/>
    </source>
</evidence>
<protein>
    <recommendedName>
        <fullName evidence="5">Diacylglycerol kinase</fullName>
        <ecNumber evidence="4">2.7.1.107</ecNumber>
    </recommendedName>
    <alternativeName>
        <fullName evidence="21">Diglyceride kinase</fullName>
    </alternativeName>
</protein>
<dbReference type="CDD" id="cd14264">
    <property type="entry name" value="DAGK_IM"/>
    <property type="match status" value="1"/>
</dbReference>
<evidence type="ECO:0000256" key="18">
    <source>
        <dbReference type="ARBA" id="ARBA00023136"/>
    </source>
</evidence>
<evidence type="ECO:0000256" key="19">
    <source>
        <dbReference type="ARBA" id="ARBA00023209"/>
    </source>
</evidence>
<keyword evidence="8" id="KW-0997">Cell inner membrane</keyword>
<evidence type="ECO:0000256" key="20">
    <source>
        <dbReference type="ARBA" id="ARBA00023264"/>
    </source>
</evidence>
<dbReference type="PANTHER" id="PTHR34299">
    <property type="entry name" value="DIACYLGLYCEROL KINASE"/>
    <property type="match status" value="1"/>
</dbReference>
<evidence type="ECO:0000256" key="21">
    <source>
        <dbReference type="ARBA" id="ARBA00031546"/>
    </source>
</evidence>
<dbReference type="Pfam" id="PF01219">
    <property type="entry name" value="DAGK_prokar"/>
    <property type="match status" value="1"/>
</dbReference>
<dbReference type="EC" id="2.7.1.107" evidence="4"/>
<dbReference type="GO" id="GO:0005524">
    <property type="term" value="F:ATP binding"/>
    <property type="evidence" value="ECO:0007669"/>
    <property type="project" value="UniProtKB-KW"/>
</dbReference>
<evidence type="ECO:0000256" key="2">
    <source>
        <dbReference type="ARBA" id="ARBA00004429"/>
    </source>
</evidence>
<evidence type="ECO:0000256" key="6">
    <source>
        <dbReference type="ARBA" id="ARBA00022475"/>
    </source>
</evidence>
<dbReference type="GO" id="GO:0004143">
    <property type="term" value="F:ATP-dependent diacylglycerol kinase activity"/>
    <property type="evidence" value="ECO:0007669"/>
    <property type="project" value="UniProtKB-EC"/>
</dbReference>
<keyword evidence="14" id="KW-0067">ATP-binding</keyword>
<evidence type="ECO:0000256" key="5">
    <source>
        <dbReference type="ARBA" id="ARBA00017575"/>
    </source>
</evidence>
<comment type="cofactor">
    <cofactor evidence="1">
        <name>Mg(2+)</name>
        <dbReference type="ChEBI" id="CHEBI:18420"/>
    </cofactor>
</comment>
<dbReference type="GO" id="GO:0006654">
    <property type="term" value="P:phosphatidic acid biosynthetic process"/>
    <property type="evidence" value="ECO:0007669"/>
    <property type="project" value="InterPro"/>
</dbReference>
<evidence type="ECO:0000256" key="15">
    <source>
        <dbReference type="ARBA" id="ARBA00022842"/>
    </source>
</evidence>
<evidence type="ECO:0000256" key="10">
    <source>
        <dbReference type="ARBA" id="ARBA00022692"/>
    </source>
</evidence>
<dbReference type="PANTHER" id="PTHR34299:SF1">
    <property type="entry name" value="DIACYLGLYCEROL KINASE"/>
    <property type="match status" value="1"/>
</dbReference>